<evidence type="ECO:0000256" key="1">
    <source>
        <dbReference type="SAM" id="MobiDB-lite"/>
    </source>
</evidence>
<feature type="region of interest" description="Disordered" evidence="1">
    <location>
        <begin position="1"/>
        <end position="26"/>
    </location>
</feature>
<evidence type="ECO:0000313" key="3">
    <source>
        <dbReference type="Proteomes" id="UP000507470"/>
    </source>
</evidence>
<dbReference type="Proteomes" id="UP000507470">
    <property type="component" value="Unassembled WGS sequence"/>
</dbReference>
<accession>A0A6J8CVV0</accession>
<name>A0A6J8CVV0_MYTCO</name>
<organism evidence="2 3">
    <name type="scientific">Mytilus coruscus</name>
    <name type="common">Sea mussel</name>
    <dbReference type="NCBI Taxonomy" id="42192"/>
    <lineage>
        <taxon>Eukaryota</taxon>
        <taxon>Metazoa</taxon>
        <taxon>Spiralia</taxon>
        <taxon>Lophotrochozoa</taxon>
        <taxon>Mollusca</taxon>
        <taxon>Bivalvia</taxon>
        <taxon>Autobranchia</taxon>
        <taxon>Pteriomorphia</taxon>
        <taxon>Mytilida</taxon>
        <taxon>Mytiloidea</taxon>
        <taxon>Mytilidae</taxon>
        <taxon>Mytilinae</taxon>
        <taxon>Mytilus</taxon>
    </lineage>
</organism>
<keyword evidence="3" id="KW-1185">Reference proteome</keyword>
<sequence>MSCYPQLKQKGWPPGQSPGTWEGPSEMDSAFLESSLYLDDADATSNHSMWRGGCEGQLTKTKWGHNNFGDQTLGSAPHYWGGNQGYRPDSSRHVADTASGRTPEGRTDSGPSFGALQGGYYQEDKLMTSQGAPHEGAMDNSHTIRIGPGQVQKPQKTGIGQGNILVRHQGSNWQAFFTKFSRYAEVCELGPQECKDQL</sequence>
<protein>
    <submittedName>
        <fullName evidence="2">Uncharacterized protein</fullName>
    </submittedName>
</protein>
<evidence type="ECO:0000313" key="2">
    <source>
        <dbReference type="EMBL" id="CAC5399791.1"/>
    </source>
</evidence>
<feature type="region of interest" description="Disordered" evidence="1">
    <location>
        <begin position="75"/>
        <end position="116"/>
    </location>
</feature>
<proteinExistence type="predicted"/>
<reference evidence="2 3" key="1">
    <citation type="submission" date="2020-06" db="EMBL/GenBank/DDBJ databases">
        <authorList>
            <person name="Li R."/>
            <person name="Bekaert M."/>
        </authorList>
    </citation>
    <scope>NUCLEOTIDE SEQUENCE [LARGE SCALE GENOMIC DNA]</scope>
    <source>
        <strain evidence="3">wild</strain>
    </source>
</reference>
<dbReference type="EMBL" id="CACVKT020006091">
    <property type="protein sequence ID" value="CAC5399791.1"/>
    <property type="molecule type" value="Genomic_DNA"/>
</dbReference>
<gene>
    <name evidence="2" type="ORF">MCOR_34023</name>
</gene>
<dbReference type="AlphaFoldDB" id="A0A6J8CVV0"/>